<organism evidence="1 2">
    <name type="scientific">Gibberella intermedia</name>
    <name type="common">Bulb rot disease fungus</name>
    <name type="synonym">Fusarium proliferatum</name>
    <dbReference type="NCBI Taxonomy" id="948311"/>
    <lineage>
        <taxon>Eukaryota</taxon>
        <taxon>Fungi</taxon>
        <taxon>Dikarya</taxon>
        <taxon>Ascomycota</taxon>
        <taxon>Pezizomycotina</taxon>
        <taxon>Sordariomycetes</taxon>
        <taxon>Hypocreomycetidae</taxon>
        <taxon>Hypocreales</taxon>
        <taxon>Nectriaceae</taxon>
        <taxon>Fusarium</taxon>
        <taxon>Fusarium fujikuroi species complex</taxon>
    </lineage>
</organism>
<accession>A0A420TJB5</accession>
<proteinExistence type="predicted"/>
<comment type="caution">
    <text evidence="1">The sequence shown here is derived from an EMBL/GenBank/DDBJ whole genome shotgun (WGS) entry which is preliminary data.</text>
</comment>
<gene>
    <name evidence="1" type="ORF">BFJ72_g5532</name>
</gene>
<evidence type="ECO:0008006" key="3">
    <source>
        <dbReference type="Google" id="ProtNLM"/>
    </source>
</evidence>
<dbReference type="AlphaFoldDB" id="A0A420TJB5"/>
<evidence type="ECO:0000313" key="2">
    <source>
        <dbReference type="Proteomes" id="UP000283569"/>
    </source>
</evidence>
<sequence length="473" mass="54168">MPVTTNPTSWLQSLPTEVLQFICAHLCRHCQDKTLIPYFELPLTDQRAPDRDTTSANAETLKDQCALSRVSRRLRDIAQPILYHEFPSLELRERRLEPFLQTVIARPDLAKVVKTLAFNSSLANYLDINLARSLYQQGLKVLGTDVNKVWRSRGENNLQLRLHKALHAFLFGGDENTPDQACQLMFASAEILVLLLCLLPNLTTLMVDGLSIVMFVPPSAFEVFGISSIKIRRLYATRLPHPIVDVAPDLDELAIGPRGKVRQESRPGSISYWRSDEELDQHVRSSQSEDIQDVERMITSCKQPLRSFRYDLREVKLHIAVPFHSISFLDDFRTTLESLRLDFRVRSVYRNKIRSLKRFINLKDLFITTNLIYNSTRNRSLGQESPGSLTCLLPNNIEKLTLVNYSAYRAANDDLHVALTTLAVSMRQGYFPRLALVEVLRNRAEKQLIRKIYRGQSNRIHIEGGTWKCALPI</sequence>
<dbReference type="Proteomes" id="UP000283569">
    <property type="component" value="Unassembled WGS sequence"/>
</dbReference>
<protein>
    <recommendedName>
        <fullName evidence="3">F-box domain-containing protein</fullName>
    </recommendedName>
</protein>
<name>A0A420TJB5_GIBIN</name>
<dbReference type="EMBL" id="MRDB01000015">
    <property type="protein sequence ID" value="RKL41640.1"/>
    <property type="molecule type" value="Genomic_DNA"/>
</dbReference>
<evidence type="ECO:0000313" key="1">
    <source>
        <dbReference type="EMBL" id="RKL41640.1"/>
    </source>
</evidence>
<reference evidence="1 2" key="1">
    <citation type="journal article" date="2018" name="Sci. Rep.">
        <title>Characterisation of pathogen-specific regions and novel effector candidates in Fusarium oxysporum f. sp. cepae.</title>
        <authorList>
            <person name="Armitage A.D."/>
            <person name="Taylor A."/>
            <person name="Sobczyk M.K."/>
            <person name="Baxter L."/>
            <person name="Greenfield B.P."/>
            <person name="Bates H.J."/>
            <person name="Wilson F."/>
            <person name="Jackson A.C."/>
            <person name="Ott S."/>
            <person name="Harrison R.J."/>
            <person name="Clarkson J.P."/>
        </authorList>
    </citation>
    <scope>NUCLEOTIDE SEQUENCE [LARGE SCALE GENOMIC DNA]</scope>
    <source>
        <strain evidence="1 2">Fp_A8</strain>
    </source>
</reference>